<proteinExistence type="predicted"/>
<sequence length="388" mass="44009">MKVSLFSVLVALLSVHIHFHLLCTPQILCPQPIDYMRKDFTLFGIDGMAEVTVPLPEIPGVMKILHASPTHNGRYDFADTTRELVDQWLTAVGTGWNDQEQTFCTVEFVGSLIEIVLDPTIYAWHLGETSPHYHPRLERYTTNMYHMLNSCYTYMLISGLNAVTFKQRFRKPALKILEIHPRLWPILWTHRAVFASSERDGFPGGRGGFVASAVELIARVIDVHELLYGDGDRPVLSLGMMELLISSWPFQNRRTRKSSAGLILNLMINGNHANPDNQWMIRAVAKTITDKDSAIRITRPLCRDIRRKEWIVDTYRLSYCSFLEALVEYSSLVREVGIEDPKENILRSAAISCQRQLCLGSPTESTPDIEFAGISKPFSLAVYAHLST</sequence>
<accession>A0AAD5UWL7</accession>
<keyword evidence="1" id="KW-0732">Signal</keyword>
<feature type="signal peptide" evidence="1">
    <location>
        <begin position="1"/>
        <end position="19"/>
    </location>
</feature>
<keyword evidence="3" id="KW-1185">Reference proteome</keyword>
<organism evidence="2 3">
    <name type="scientific">Meripilus lineatus</name>
    <dbReference type="NCBI Taxonomy" id="2056292"/>
    <lineage>
        <taxon>Eukaryota</taxon>
        <taxon>Fungi</taxon>
        <taxon>Dikarya</taxon>
        <taxon>Basidiomycota</taxon>
        <taxon>Agaricomycotina</taxon>
        <taxon>Agaricomycetes</taxon>
        <taxon>Polyporales</taxon>
        <taxon>Meripilaceae</taxon>
        <taxon>Meripilus</taxon>
    </lineage>
</organism>
<reference evidence="2" key="1">
    <citation type="submission" date="2022-07" db="EMBL/GenBank/DDBJ databases">
        <title>Genome Sequence of Physisporinus lineatus.</title>
        <authorList>
            <person name="Buettner E."/>
        </authorList>
    </citation>
    <scope>NUCLEOTIDE SEQUENCE</scope>
    <source>
        <strain evidence="2">VT162</strain>
    </source>
</reference>
<evidence type="ECO:0000313" key="2">
    <source>
        <dbReference type="EMBL" id="KAJ3479744.1"/>
    </source>
</evidence>
<dbReference type="EMBL" id="JANAWD010000419">
    <property type="protein sequence ID" value="KAJ3479744.1"/>
    <property type="molecule type" value="Genomic_DNA"/>
</dbReference>
<protein>
    <submittedName>
        <fullName evidence="2">Uncharacterized protein</fullName>
    </submittedName>
</protein>
<name>A0AAD5UWL7_9APHY</name>
<evidence type="ECO:0000256" key="1">
    <source>
        <dbReference type="SAM" id="SignalP"/>
    </source>
</evidence>
<dbReference type="Proteomes" id="UP001212997">
    <property type="component" value="Unassembled WGS sequence"/>
</dbReference>
<dbReference type="AlphaFoldDB" id="A0AAD5UWL7"/>
<gene>
    <name evidence="2" type="ORF">NLI96_g8852</name>
</gene>
<comment type="caution">
    <text evidence="2">The sequence shown here is derived from an EMBL/GenBank/DDBJ whole genome shotgun (WGS) entry which is preliminary data.</text>
</comment>
<feature type="chain" id="PRO_5041988250" evidence="1">
    <location>
        <begin position="20"/>
        <end position="388"/>
    </location>
</feature>
<evidence type="ECO:0000313" key="3">
    <source>
        <dbReference type="Proteomes" id="UP001212997"/>
    </source>
</evidence>